<protein>
    <submittedName>
        <fullName evidence="1">Uncharacterized protein</fullName>
    </submittedName>
</protein>
<proteinExistence type="predicted"/>
<accession>A0A9P1MWA6</accession>
<comment type="caution">
    <text evidence="1">The sequence shown here is derived from an EMBL/GenBank/DDBJ whole genome shotgun (WGS) entry which is preliminary data.</text>
</comment>
<name>A0A9P1MWA6_9PELO</name>
<dbReference type="AlphaFoldDB" id="A0A9P1MWA6"/>
<evidence type="ECO:0000313" key="2">
    <source>
        <dbReference type="Proteomes" id="UP001152747"/>
    </source>
</evidence>
<reference evidence="1" key="1">
    <citation type="submission" date="2022-11" db="EMBL/GenBank/DDBJ databases">
        <authorList>
            <person name="Kikuchi T."/>
        </authorList>
    </citation>
    <scope>NUCLEOTIDE SEQUENCE</scope>
    <source>
        <strain evidence="1">PS1010</strain>
    </source>
</reference>
<keyword evidence="2" id="KW-1185">Reference proteome</keyword>
<dbReference type="EMBL" id="CANHGI010000001">
    <property type="protein sequence ID" value="CAI5439178.1"/>
    <property type="molecule type" value="Genomic_DNA"/>
</dbReference>
<organism evidence="1 2">
    <name type="scientific">Caenorhabditis angaria</name>
    <dbReference type="NCBI Taxonomy" id="860376"/>
    <lineage>
        <taxon>Eukaryota</taxon>
        <taxon>Metazoa</taxon>
        <taxon>Ecdysozoa</taxon>
        <taxon>Nematoda</taxon>
        <taxon>Chromadorea</taxon>
        <taxon>Rhabditida</taxon>
        <taxon>Rhabditina</taxon>
        <taxon>Rhabditomorpha</taxon>
        <taxon>Rhabditoidea</taxon>
        <taxon>Rhabditidae</taxon>
        <taxon>Peloderinae</taxon>
        <taxon>Caenorhabditis</taxon>
    </lineage>
</organism>
<gene>
    <name evidence="1" type="ORF">CAMP_LOCUS1815</name>
</gene>
<evidence type="ECO:0000313" key="1">
    <source>
        <dbReference type="EMBL" id="CAI5439178.1"/>
    </source>
</evidence>
<dbReference type="Proteomes" id="UP001152747">
    <property type="component" value="Unassembled WGS sequence"/>
</dbReference>
<sequence>MMIACSNLGIQRTCLKIAMSVDLNWDYICTVFIPCNRNTKVFNTIINEVMPVLERLLNIRGKATNRSIQHFLASTAFAVTLFTNVQHQNRWSPRFKPKSDIFQYLYKTTLRSICSKNPSSKPNIKMYKACEMGQVNSIFKPKSDIFTCTKQLFDQFAQKIHLPTEYQNVQGVRNGTEVSILRSLEGKGRIMK</sequence>